<evidence type="ECO:0000259" key="5">
    <source>
        <dbReference type="PROSITE" id="PS50932"/>
    </source>
</evidence>
<evidence type="ECO:0000256" key="4">
    <source>
        <dbReference type="ARBA" id="ARBA00023163"/>
    </source>
</evidence>
<keyword evidence="4" id="KW-0804">Transcription</keyword>
<dbReference type="Proteomes" id="UP000198915">
    <property type="component" value="Unassembled WGS sequence"/>
</dbReference>
<dbReference type="CDD" id="cd06278">
    <property type="entry name" value="PBP1_LacI-like"/>
    <property type="match status" value="1"/>
</dbReference>
<dbReference type="Gene3D" id="3.40.50.2300">
    <property type="match status" value="2"/>
</dbReference>
<evidence type="ECO:0000313" key="7">
    <source>
        <dbReference type="Proteomes" id="UP000198915"/>
    </source>
</evidence>
<evidence type="ECO:0000256" key="1">
    <source>
        <dbReference type="ARBA" id="ARBA00022491"/>
    </source>
</evidence>
<accession>A0A1I4ANG7</accession>
<organism evidence="6 7">
    <name type="scientific">Brevibacillus centrosporus</name>
    <dbReference type="NCBI Taxonomy" id="54910"/>
    <lineage>
        <taxon>Bacteria</taxon>
        <taxon>Bacillati</taxon>
        <taxon>Bacillota</taxon>
        <taxon>Bacilli</taxon>
        <taxon>Bacillales</taxon>
        <taxon>Paenibacillaceae</taxon>
        <taxon>Brevibacillus</taxon>
    </lineage>
</organism>
<keyword evidence="1" id="KW-0678">Repressor</keyword>
<dbReference type="GO" id="GO:0003700">
    <property type="term" value="F:DNA-binding transcription factor activity"/>
    <property type="evidence" value="ECO:0007669"/>
    <property type="project" value="TreeGrafter"/>
</dbReference>
<evidence type="ECO:0000256" key="2">
    <source>
        <dbReference type="ARBA" id="ARBA00023015"/>
    </source>
</evidence>
<protein>
    <submittedName>
        <fullName evidence="6">Transcriptional regulator, LacI family</fullName>
    </submittedName>
</protein>
<dbReference type="GO" id="GO:0000976">
    <property type="term" value="F:transcription cis-regulatory region binding"/>
    <property type="evidence" value="ECO:0007669"/>
    <property type="project" value="TreeGrafter"/>
</dbReference>
<feature type="domain" description="HTH lacI-type" evidence="5">
    <location>
        <begin position="6"/>
        <end position="60"/>
    </location>
</feature>
<name>A0A1I4ANG7_9BACL</name>
<evidence type="ECO:0000256" key="3">
    <source>
        <dbReference type="ARBA" id="ARBA00023125"/>
    </source>
</evidence>
<dbReference type="SUPFAM" id="SSF53822">
    <property type="entry name" value="Periplasmic binding protein-like I"/>
    <property type="match status" value="1"/>
</dbReference>
<keyword evidence="3" id="KW-0238">DNA-binding</keyword>
<dbReference type="PANTHER" id="PTHR30146">
    <property type="entry name" value="LACI-RELATED TRANSCRIPTIONAL REPRESSOR"/>
    <property type="match status" value="1"/>
</dbReference>
<dbReference type="SUPFAM" id="SSF47413">
    <property type="entry name" value="lambda repressor-like DNA-binding domains"/>
    <property type="match status" value="1"/>
</dbReference>
<dbReference type="EMBL" id="FORT01000015">
    <property type="protein sequence ID" value="SFK57467.1"/>
    <property type="molecule type" value="Genomic_DNA"/>
</dbReference>
<dbReference type="CDD" id="cd01392">
    <property type="entry name" value="HTH_LacI"/>
    <property type="match status" value="1"/>
</dbReference>
<dbReference type="InterPro" id="IPR001761">
    <property type="entry name" value="Peripla_BP/Lac1_sug-bd_dom"/>
</dbReference>
<dbReference type="Pfam" id="PF00356">
    <property type="entry name" value="LacI"/>
    <property type="match status" value="1"/>
</dbReference>
<dbReference type="InterPro" id="IPR028082">
    <property type="entry name" value="Peripla_BP_I"/>
</dbReference>
<keyword evidence="7" id="KW-1185">Reference proteome</keyword>
<dbReference type="Pfam" id="PF00532">
    <property type="entry name" value="Peripla_BP_1"/>
    <property type="match status" value="1"/>
</dbReference>
<dbReference type="Gene3D" id="1.10.260.40">
    <property type="entry name" value="lambda repressor-like DNA-binding domains"/>
    <property type="match status" value="1"/>
</dbReference>
<sequence>MKKKPVNAMEVARVAKVSQSTVSRVFTPGSNVSEKTKRKVLEVAKELGYRPNALARGLIMNKTNIVGLAMRDMENPFYHEVLGKFTKGLRDKGYHVLFVYTENDEIQQEEITQFLEYSVEGVIVTDAYLSSKVVTQLHENNIPVILFNRYSKDVPCYSVSCDNYAAARQIASYLYEQGYRKMAYITGRTNTSTSQDRQRGFCEFLQEKGIEPMIEEGDYTYEKAYDAAIRLLKRREVPDVIFGANDITALGAMDAAGAMGLSVPNDIAVVGFDNIKMASWPSHELTTWEQPVDEMIELTIDTLLNEMKIEVVEPVSKLVSGHLIERGTTRKKI</sequence>
<dbReference type="InterPro" id="IPR010982">
    <property type="entry name" value="Lambda_DNA-bd_dom_sf"/>
</dbReference>
<dbReference type="AlphaFoldDB" id="A0A1I4ANG7"/>
<dbReference type="PROSITE" id="PS50932">
    <property type="entry name" value="HTH_LACI_2"/>
    <property type="match status" value="1"/>
</dbReference>
<dbReference type="PANTHER" id="PTHR30146:SF95">
    <property type="entry name" value="RIBOSE OPERON REPRESSOR"/>
    <property type="match status" value="1"/>
</dbReference>
<reference evidence="7" key="1">
    <citation type="submission" date="2016-10" db="EMBL/GenBank/DDBJ databases">
        <authorList>
            <person name="Varghese N."/>
            <person name="Submissions S."/>
        </authorList>
    </citation>
    <scope>NUCLEOTIDE SEQUENCE [LARGE SCALE GENOMIC DNA]</scope>
    <source>
        <strain evidence="7">OK042</strain>
    </source>
</reference>
<gene>
    <name evidence="6" type="ORF">SAMN05518846_115132</name>
</gene>
<proteinExistence type="predicted"/>
<keyword evidence="2" id="KW-0805">Transcription regulation</keyword>
<dbReference type="STRING" id="1884381.SAMN05518846_115132"/>
<dbReference type="GeneID" id="301133309"/>
<dbReference type="SMART" id="SM00354">
    <property type="entry name" value="HTH_LACI"/>
    <property type="match status" value="1"/>
</dbReference>
<dbReference type="InterPro" id="IPR000843">
    <property type="entry name" value="HTH_LacI"/>
</dbReference>
<evidence type="ECO:0000313" key="6">
    <source>
        <dbReference type="EMBL" id="SFK57467.1"/>
    </source>
</evidence>
<dbReference type="RefSeq" id="WP_092273872.1">
    <property type="nucleotide sequence ID" value="NZ_BJOE01000010.1"/>
</dbReference>